<gene>
    <name evidence="1" type="ORF">GSLYS_00010271001</name>
</gene>
<accession>A0AAV2HQG9</accession>
<dbReference type="Proteomes" id="UP001497497">
    <property type="component" value="Unassembled WGS sequence"/>
</dbReference>
<dbReference type="InterPro" id="IPR036420">
    <property type="entry name" value="BRCT_dom_sf"/>
</dbReference>
<sequence>QKQNLPLFNKLIYMDLKHGKQAELIEEQLKTLGAKVEKFLSSEVNYVISLSAPSKHSDKFNTLEENPQSPSFCSLTSPFNCGPSPTGQADVKRTVVKVSNNF</sequence>
<feature type="non-terminal residue" evidence="1">
    <location>
        <position position="1"/>
    </location>
</feature>
<proteinExistence type="predicted"/>
<dbReference type="Gene3D" id="3.40.50.10190">
    <property type="entry name" value="BRCT domain"/>
    <property type="match status" value="1"/>
</dbReference>
<evidence type="ECO:0000313" key="1">
    <source>
        <dbReference type="EMBL" id="CAL1536358.1"/>
    </source>
</evidence>
<evidence type="ECO:0000313" key="2">
    <source>
        <dbReference type="Proteomes" id="UP001497497"/>
    </source>
</evidence>
<reference evidence="1 2" key="1">
    <citation type="submission" date="2024-04" db="EMBL/GenBank/DDBJ databases">
        <authorList>
            <consortium name="Genoscope - CEA"/>
            <person name="William W."/>
        </authorList>
    </citation>
    <scope>NUCLEOTIDE SEQUENCE [LARGE SCALE GENOMIC DNA]</scope>
</reference>
<comment type="caution">
    <text evidence="1">The sequence shown here is derived from an EMBL/GenBank/DDBJ whole genome shotgun (WGS) entry which is preliminary data.</text>
</comment>
<dbReference type="EMBL" id="CAXITT010000227">
    <property type="protein sequence ID" value="CAL1536358.1"/>
    <property type="molecule type" value="Genomic_DNA"/>
</dbReference>
<keyword evidence="2" id="KW-1185">Reference proteome</keyword>
<dbReference type="AlphaFoldDB" id="A0AAV2HQG9"/>
<protein>
    <submittedName>
        <fullName evidence="1">Uncharacterized protein</fullName>
    </submittedName>
</protein>
<organism evidence="1 2">
    <name type="scientific">Lymnaea stagnalis</name>
    <name type="common">Great pond snail</name>
    <name type="synonym">Helix stagnalis</name>
    <dbReference type="NCBI Taxonomy" id="6523"/>
    <lineage>
        <taxon>Eukaryota</taxon>
        <taxon>Metazoa</taxon>
        <taxon>Spiralia</taxon>
        <taxon>Lophotrochozoa</taxon>
        <taxon>Mollusca</taxon>
        <taxon>Gastropoda</taxon>
        <taxon>Heterobranchia</taxon>
        <taxon>Euthyneura</taxon>
        <taxon>Panpulmonata</taxon>
        <taxon>Hygrophila</taxon>
        <taxon>Lymnaeoidea</taxon>
        <taxon>Lymnaeidae</taxon>
        <taxon>Lymnaea</taxon>
    </lineage>
</organism>
<name>A0AAV2HQG9_LYMST</name>